<dbReference type="EMBL" id="CP157199">
    <property type="protein sequence ID" value="XBG60607.1"/>
    <property type="molecule type" value="Genomic_DNA"/>
</dbReference>
<protein>
    <recommendedName>
        <fullName evidence="2">Tetratricopeptide repeat protein</fullName>
    </recommendedName>
</protein>
<evidence type="ECO:0008006" key="2">
    <source>
        <dbReference type="Google" id="ProtNLM"/>
    </source>
</evidence>
<dbReference type="Gene3D" id="1.25.40.10">
    <property type="entry name" value="Tetratricopeptide repeat domain"/>
    <property type="match status" value="1"/>
</dbReference>
<dbReference type="RefSeq" id="WP_347922837.1">
    <property type="nucleotide sequence ID" value="NZ_CP157199.1"/>
</dbReference>
<gene>
    <name evidence="1" type="ORF">ABGB03_12145</name>
</gene>
<accession>A0AAU7BRD5</accession>
<name>A0AAU7BRD5_9FLAO</name>
<dbReference type="AlphaFoldDB" id="A0AAU7BRD5"/>
<sequence>MTKEQKDNLFVLVKSLSKSEKRQFKLYVGRLGVNEDSKFLLLFNVLDKMAGYDEQIILKKGIVKKQQLSNLKAHLYKQILISLRLNPLHQNIRVQIREQLDFATILYHKGLYKQSLKILDKAKTLALNYEEKNIAYEVLELEKIIESQYITRSISSRADELTIQAKELNRQNLLTSKLSNLSLQLYGLFLKTGYVKNDEEYKKVTKYFNDRLPKFTIKELGFREKLWLYKSYLWYSFLTQDFLACYKYSKKWVDLFYENPSMIKLNPVFFLKGNQYLLEALFFIRHYNKFKDTLDNLETITKEKDFPKDDNVESLIFLYVYANKFNLHFMEGSFHEGLPLVNEVLAGIKKHKSRIDEHHIMVFYYKIASLYFSIGKHKKSIEFLDKIISNKSLSMREDLLCFSRILNLVAHYEAGLDYNLDTLIRSTYKFLIRMEDLYEVQKEMIKFLRSLGDIYPHQIRGEFIKLHKKLKTYEDHPYESRAFLYLDVISWLESKIENKSVDLIIREKFKAKNKIN</sequence>
<reference evidence="1" key="1">
    <citation type="submission" date="2024-05" db="EMBL/GenBank/DDBJ databases">
        <title>Pontimicrobium maritimus sp. nov., isolated form sea water.</title>
        <authorList>
            <person name="Muhammad N."/>
            <person name="Vuong T.Q."/>
            <person name="Han H.L."/>
            <person name="Kim S.-G."/>
        </authorList>
    </citation>
    <scope>NUCLEOTIDE SEQUENCE</scope>
    <source>
        <strain evidence="1">SW4</strain>
    </source>
</reference>
<dbReference type="InterPro" id="IPR011990">
    <property type="entry name" value="TPR-like_helical_dom_sf"/>
</dbReference>
<proteinExistence type="predicted"/>
<evidence type="ECO:0000313" key="1">
    <source>
        <dbReference type="EMBL" id="XBG60607.1"/>
    </source>
</evidence>
<dbReference type="SUPFAM" id="SSF48452">
    <property type="entry name" value="TPR-like"/>
    <property type="match status" value="1"/>
</dbReference>
<organism evidence="1">
    <name type="scientific">Pontimicrobium sp. SW4</name>
    <dbReference type="NCBI Taxonomy" id="3153519"/>
    <lineage>
        <taxon>Bacteria</taxon>
        <taxon>Pseudomonadati</taxon>
        <taxon>Bacteroidota</taxon>
        <taxon>Flavobacteriia</taxon>
        <taxon>Flavobacteriales</taxon>
        <taxon>Flavobacteriaceae</taxon>
        <taxon>Pontimicrobium</taxon>
    </lineage>
</organism>